<gene>
    <name evidence="5" type="primary">modA</name>
    <name evidence="5" type="ORF">KIH27_13235</name>
</gene>
<dbReference type="PIRSF" id="PIRSF004846">
    <property type="entry name" value="ModA"/>
    <property type="match status" value="1"/>
</dbReference>
<dbReference type="Pfam" id="PF13531">
    <property type="entry name" value="SBP_bac_11"/>
    <property type="match status" value="1"/>
</dbReference>
<dbReference type="EMBL" id="JAHCLR010000025">
    <property type="protein sequence ID" value="MBS9534551.1"/>
    <property type="molecule type" value="Genomic_DNA"/>
</dbReference>
<dbReference type="RefSeq" id="WP_214093419.1">
    <property type="nucleotide sequence ID" value="NZ_JAHCLR010000025.1"/>
</dbReference>
<dbReference type="PANTHER" id="PTHR30632">
    <property type="entry name" value="MOLYBDATE-BINDING PERIPLASMIC PROTEIN"/>
    <property type="match status" value="1"/>
</dbReference>
<dbReference type="InterPro" id="IPR050682">
    <property type="entry name" value="ModA/WtpA"/>
</dbReference>
<feature type="chain" id="PRO_5045482045" evidence="4">
    <location>
        <begin position="21"/>
        <end position="255"/>
    </location>
</feature>
<reference evidence="5 6" key="1">
    <citation type="submission" date="2021-05" db="EMBL/GenBank/DDBJ databases">
        <title>Mycobacterium acidophilum sp. nov., an extremely acid-tolerant member of the genus Mycobacterium.</title>
        <authorList>
            <person name="Xia J."/>
        </authorList>
    </citation>
    <scope>NUCLEOTIDE SEQUENCE [LARGE SCALE GENOMIC DNA]</scope>
    <source>
        <strain evidence="5 6">M1</strain>
    </source>
</reference>
<comment type="similarity">
    <text evidence="1">Belongs to the bacterial solute-binding protein ModA family.</text>
</comment>
<evidence type="ECO:0000256" key="3">
    <source>
        <dbReference type="ARBA" id="ARBA00022729"/>
    </source>
</evidence>
<keyword evidence="2" id="KW-0479">Metal-binding</keyword>
<dbReference type="Proteomes" id="UP001519535">
    <property type="component" value="Unassembled WGS sequence"/>
</dbReference>
<evidence type="ECO:0000313" key="6">
    <source>
        <dbReference type="Proteomes" id="UP001519535"/>
    </source>
</evidence>
<dbReference type="PROSITE" id="PS51257">
    <property type="entry name" value="PROKAR_LIPOPROTEIN"/>
    <property type="match status" value="1"/>
</dbReference>
<proteinExistence type="inferred from homology"/>
<evidence type="ECO:0000313" key="5">
    <source>
        <dbReference type="EMBL" id="MBS9534551.1"/>
    </source>
</evidence>
<keyword evidence="6" id="KW-1185">Reference proteome</keyword>
<keyword evidence="3 4" id="KW-0732">Signal</keyword>
<evidence type="ECO:0000256" key="2">
    <source>
        <dbReference type="ARBA" id="ARBA00022723"/>
    </source>
</evidence>
<dbReference type="InterPro" id="IPR005950">
    <property type="entry name" value="ModA"/>
</dbReference>
<feature type="signal peptide" evidence="4">
    <location>
        <begin position="1"/>
        <end position="20"/>
    </location>
</feature>
<dbReference type="Gene3D" id="3.40.190.10">
    <property type="entry name" value="Periplasmic binding protein-like II"/>
    <property type="match status" value="2"/>
</dbReference>
<dbReference type="PANTHER" id="PTHR30632:SF0">
    <property type="entry name" value="SULFATE-BINDING PROTEIN"/>
    <property type="match status" value="1"/>
</dbReference>
<evidence type="ECO:0000256" key="1">
    <source>
        <dbReference type="ARBA" id="ARBA00009175"/>
    </source>
</evidence>
<accession>A0ABS5RJX7</accession>
<comment type="caution">
    <text evidence="5">The sequence shown here is derived from an EMBL/GenBank/DDBJ whole genome shotgun (WGS) entry which is preliminary data.</text>
</comment>
<name>A0ABS5RJX7_9MYCO</name>
<dbReference type="SUPFAM" id="SSF53850">
    <property type="entry name" value="Periplasmic binding protein-like II"/>
    <property type="match status" value="1"/>
</dbReference>
<dbReference type="NCBIfam" id="TIGR01256">
    <property type="entry name" value="modA"/>
    <property type="match status" value="1"/>
</dbReference>
<organism evidence="5 6">
    <name type="scientific">Mycolicibacter acidiphilus</name>
    <dbReference type="NCBI Taxonomy" id="2835306"/>
    <lineage>
        <taxon>Bacteria</taxon>
        <taxon>Bacillati</taxon>
        <taxon>Actinomycetota</taxon>
        <taxon>Actinomycetes</taxon>
        <taxon>Mycobacteriales</taxon>
        <taxon>Mycobacteriaceae</taxon>
        <taxon>Mycolicibacter</taxon>
    </lineage>
</organism>
<evidence type="ECO:0000256" key="4">
    <source>
        <dbReference type="SAM" id="SignalP"/>
    </source>
</evidence>
<sequence length="255" mass="25923">MRRRSAILAWLMAVALPAATLTGCSPTNPTAAQPIVVLAAAALKPSFTRIAAQFEAENPDASIRFDFASSPDLATQLLNGATADVFASADTAQMDRVDRAGLLTAERADFATNTLVIVTAPGNPKHFASFSDLAEPGVAVVVSPAPMPCGVATERVAASTGVTLHPISAEPDVEDVLNKVITGEADAGLVNVTDAAVAGDRVTTVSIPEAAEAVSTYPIAVLAHAARPGPATRFVAFVAGGPGRAILEQAGFGTP</sequence>
<protein>
    <submittedName>
        <fullName evidence="5">Molybdate ABC transporter substrate-binding protein</fullName>
    </submittedName>
</protein>